<feature type="signal peptide" evidence="1">
    <location>
        <begin position="1"/>
        <end position="19"/>
    </location>
</feature>
<keyword evidence="3" id="KW-1185">Reference proteome</keyword>
<accession>T0QWZ4</accession>
<dbReference type="AlphaFoldDB" id="T0QWZ4"/>
<dbReference type="Proteomes" id="UP000030762">
    <property type="component" value="Unassembled WGS sequence"/>
</dbReference>
<protein>
    <submittedName>
        <fullName evidence="2">Uncharacterized protein</fullName>
    </submittedName>
</protein>
<dbReference type="OMA" id="YNGVTHF"/>
<evidence type="ECO:0000313" key="2">
    <source>
        <dbReference type="EMBL" id="EQC38535.1"/>
    </source>
</evidence>
<proteinExistence type="predicted"/>
<sequence>MHAWACILSLTGFCLVSNAWVDTNARDRLVAGTAPALATFALALLRVTGRCYNGVTHFALAYPIALSQLLSLLQSSYRFALVGCCCDAAACRLDPALFAPSQCGAACSLHGVRLQHFVGSLFSSSALALLQWLEDTRDHQPTAFVVQYNPSEMRVHVTDAVRGTHD</sequence>
<dbReference type="RefSeq" id="XP_008608127.1">
    <property type="nucleotide sequence ID" value="XM_008609905.1"/>
</dbReference>
<feature type="chain" id="PRO_5004570655" evidence="1">
    <location>
        <begin position="20"/>
        <end position="166"/>
    </location>
</feature>
<keyword evidence="1" id="KW-0732">Signal</keyword>
<organism evidence="2 3">
    <name type="scientific">Saprolegnia diclina (strain VS20)</name>
    <dbReference type="NCBI Taxonomy" id="1156394"/>
    <lineage>
        <taxon>Eukaryota</taxon>
        <taxon>Sar</taxon>
        <taxon>Stramenopiles</taxon>
        <taxon>Oomycota</taxon>
        <taxon>Saprolegniomycetes</taxon>
        <taxon>Saprolegniales</taxon>
        <taxon>Saprolegniaceae</taxon>
        <taxon>Saprolegnia</taxon>
    </lineage>
</organism>
<evidence type="ECO:0000256" key="1">
    <source>
        <dbReference type="SAM" id="SignalP"/>
    </source>
</evidence>
<reference evidence="2 3" key="1">
    <citation type="submission" date="2012-04" db="EMBL/GenBank/DDBJ databases">
        <title>The Genome Sequence of Saprolegnia declina VS20.</title>
        <authorList>
            <consortium name="The Broad Institute Genome Sequencing Platform"/>
            <person name="Russ C."/>
            <person name="Nusbaum C."/>
            <person name="Tyler B."/>
            <person name="van West P."/>
            <person name="Dieguez-Uribeondo J."/>
            <person name="de Bruijn I."/>
            <person name="Tripathy S."/>
            <person name="Jiang R."/>
            <person name="Young S.K."/>
            <person name="Zeng Q."/>
            <person name="Gargeya S."/>
            <person name="Fitzgerald M."/>
            <person name="Haas B."/>
            <person name="Abouelleil A."/>
            <person name="Alvarado L."/>
            <person name="Arachchi H.M."/>
            <person name="Berlin A."/>
            <person name="Chapman S.B."/>
            <person name="Goldberg J."/>
            <person name="Griggs A."/>
            <person name="Gujja S."/>
            <person name="Hansen M."/>
            <person name="Howarth C."/>
            <person name="Imamovic A."/>
            <person name="Larimer J."/>
            <person name="McCowen C."/>
            <person name="Montmayeur A."/>
            <person name="Murphy C."/>
            <person name="Neiman D."/>
            <person name="Pearson M."/>
            <person name="Priest M."/>
            <person name="Roberts A."/>
            <person name="Saif S."/>
            <person name="Shea T."/>
            <person name="Sisk P."/>
            <person name="Sykes S."/>
            <person name="Wortman J."/>
            <person name="Nusbaum C."/>
            <person name="Birren B."/>
        </authorList>
    </citation>
    <scope>NUCLEOTIDE SEQUENCE [LARGE SCALE GENOMIC DNA]</scope>
    <source>
        <strain evidence="2 3">VS20</strain>
    </source>
</reference>
<dbReference type="InParanoid" id="T0QWZ4"/>
<evidence type="ECO:0000313" key="3">
    <source>
        <dbReference type="Proteomes" id="UP000030762"/>
    </source>
</evidence>
<dbReference type="OrthoDB" id="84618at2759"/>
<dbReference type="EMBL" id="JH767141">
    <property type="protein sequence ID" value="EQC38535.1"/>
    <property type="molecule type" value="Genomic_DNA"/>
</dbReference>
<gene>
    <name evidence="2" type="ORF">SDRG_04241</name>
</gene>
<name>T0QWZ4_SAPDV</name>
<dbReference type="GeneID" id="19944968"/>
<dbReference type="VEuPathDB" id="FungiDB:SDRG_04241"/>